<comment type="subcellular location">
    <subcellularLocation>
        <location evidence="1">Membrane</location>
        <topology evidence="1">Multi-pass membrane protein</topology>
    </subcellularLocation>
</comment>
<feature type="transmembrane region" description="Helical" evidence="5">
    <location>
        <begin position="194"/>
        <end position="215"/>
    </location>
</feature>
<feature type="transmembrane region" description="Helical" evidence="5">
    <location>
        <begin position="335"/>
        <end position="358"/>
    </location>
</feature>
<evidence type="ECO:0000313" key="8">
    <source>
        <dbReference type="Proteomes" id="UP000008063"/>
    </source>
</evidence>
<dbReference type="OMA" id="YAWIASA"/>
<dbReference type="Gene3D" id="1.20.1720.10">
    <property type="entry name" value="Multidrug resistance protein D"/>
    <property type="match status" value="1"/>
</dbReference>
<evidence type="ECO:0000313" key="7">
    <source>
        <dbReference type="EMBL" id="EGO05238.1"/>
    </source>
</evidence>
<feature type="transmembrane region" description="Helical" evidence="5">
    <location>
        <begin position="266"/>
        <end position="287"/>
    </location>
</feature>
<protein>
    <recommendedName>
        <fullName evidence="6">Major facilitator superfamily (MFS) profile domain-containing protein</fullName>
    </recommendedName>
</protein>
<evidence type="ECO:0000256" key="2">
    <source>
        <dbReference type="ARBA" id="ARBA00022692"/>
    </source>
</evidence>
<dbReference type="InParanoid" id="F8PF46"/>
<dbReference type="SUPFAM" id="SSF103473">
    <property type="entry name" value="MFS general substrate transporter"/>
    <property type="match status" value="1"/>
</dbReference>
<dbReference type="InterPro" id="IPR011701">
    <property type="entry name" value="MFS"/>
</dbReference>
<keyword evidence="8" id="KW-1185">Reference proteome</keyword>
<dbReference type="PANTHER" id="PTHR23501">
    <property type="entry name" value="MAJOR FACILITATOR SUPERFAMILY"/>
    <property type="match status" value="1"/>
</dbReference>
<gene>
    <name evidence="7" type="ORF">SERLA73DRAFT_100966</name>
</gene>
<dbReference type="GO" id="GO:0022857">
    <property type="term" value="F:transmembrane transporter activity"/>
    <property type="evidence" value="ECO:0007669"/>
    <property type="project" value="InterPro"/>
</dbReference>
<feature type="transmembrane region" description="Helical" evidence="5">
    <location>
        <begin position="473"/>
        <end position="494"/>
    </location>
</feature>
<dbReference type="InterPro" id="IPR020846">
    <property type="entry name" value="MFS_dom"/>
</dbReference>
<feature type="transmembrane region" description="Helical" evidence="5">
    <location>
        <begin position="164"/>
        <end position="182"/>
    </location>
</feature>
<evidence type="ECO:0000256" key="4">
    <source>
        <dbReference type="ARBA" id="ARBA00023136"/>
    </source>
</evidence>
<evidence type="ECO:0000256" key="1">
    <source>
        <dbReference type="ARBA" id="ARBA00004141"/>
    </source>
</evidence>
<feature type="domain" description="Major facilitator superfamily (MFS) profile" evidence="6">
    <location>
        <begin position="66"/>
        <end position="559"/>
    </location>
</feature>
<dbReference type="HOGENOM" id="CLU_000960_22_0_1"/>
<dbReference type="GO" id="GO:0005886">
    <property type="term" value="C:plasma membrane"/>
    <property type="evidence" value="ECO:0007669"/>
    <property type="project" value="TreeGrafter"/>
</dbReference>
<dbReference type="Pfam" id="PF07690">
    <property type="entry name" value="MFS_1"/>
    <property type="match status" value="1"/>
</dbReference>
<dbReference type="InterPro" id="IPR036259">
    <property type="entry name" value="MFS_trans_sf"/>
</dbReference>
<feature type="transmembrane region" description="Helical" evidence="5">
    <location>
        <begin position="408"/>
        <end position="427"/>
    </location>
</feature>
<dbReference type="EMBL" id="GL945474">
    <property type="protein sequence ID" value="EGO05238.1"/>
    <property type="molecule type" value="Genomic_DNA"/>
</dbReference>
<feature type="transmembrane region" description="Helical" evidence="5">
    <location>
        <begin position="532"/>
        <end position="555"/>
    </location>
</feature>
<reference evidence="8" key="1">
    <citation type="journal article" date="2011" name="Science">
        <title>The plant cell wall-decomposing machinery underlies the functional diversity of forest fungi.</title>
        <authorList>
            <person name="Eastwood D.C."/>
            <person name="Floudas D."/>
            <person name="Binder M."/>
            <person name="Majcherczyk A."/>
            <person name="Schneider P."/>
            <person name="Aerts A."/>
            <person name="Asiegbu F.O."/>
            <person name="Baker S.E."/>
            <person name="Barry K."/>
            <person name="Bendiksby M."/>
            <person name="Blumentritt M."/>
            <person name="Coutinho P.M."/>
            <person name="Cullen D."/>
            <person name="de Vries R.P."/>
            <person name="Gathman A."/>
            <person name="Goodell B."/>
            <person name="Henrissat B."/>
            <person name="Ihrmark K."/>
            <person name="Kauserud H."/>
            <person name="Kohler A."/>
            <person name="LaButti K."/>
            <person name="Lapidus A."/>
            <person name="Lavin J.L."/>
            <person name="Lee Y.-H."/>
            <person name="Lindquist E."/>
            <person name="Lilly W."/>
            <person name="Lucas S."/>
            <person name="Morin E."/>
            <person name="Murat C."/>
            <person name="Oguiza J.A."/>
            <person name="Park J."/>
            <person name="Pisabarro A.G."/>
            <person name="Riley R."/>
            <person name="Rosling A."/>
            <person name="Salamov A."/>
            <person name="Schmidt O."/>
            <person name="Schmutz J."/>
            <person name="Skrede I."/>
            <person name="Stenlid J."/>
            <person name="Wiebenga A."/>
            <person name="Xie X."/>
            <person name="Kuees U."/>
            <person name="Hibbett D.S."/>
            <person name="Hoffmeister D."/>
            <person name="Hoegberg N."/>
            <person name="Martin F."/>
            <person name="Grigoriev I.V."/>
            <person name="Watkinson S.C."/>
        </authorList>
    </citation>
    <scope>NUCLEOTIDE SEQUENCE [LARGE SCALE GENOMIC DNA]</scope>
    <source>
        <strain evidence="8">strain S7.3</strain>
    </source>
</reference>
<feature type="transmembrane region" description="Helical" evidence="5">
    <location>
        <begin position="378"/>
        <end position="396"/>
    </location>
</feature>
<dbReference type="OrthoDB" id="2351791at2759"/>
<name>F8PF46_SERL3</name>
<dbReference type="PROSITE" id="PS00217">
    <property type="entry name" value="SUGAR_TRANSPORT_2"/>
    <property type="match status" value="1"/>
</dbReference>
<feature type="transmembrane region" description="Helical" evidence="5">
    <location>
        <begin position="132"/>
        <end position="158"/>
    </location>
</feature>
<keyword evidence="2 5" id="KW-0812">Transmembrane</keyword>
<dbReference type="PANTHER" id="PTHR23501:SF102">
    <property type="entry name" value="DRUG TRANSPORTER, PUTATIVE (AFU_ORTHOLOGUE AFUA_3G08530)-RELATED"/>
    <property type="match status" value="1"/>
</dbReference>
<dbReference type="PROSITE" id="PS50850">
    <property type="entry name" value="MFS"/>
    <property type="match status" value="1"/>
</dbReference>
<evidence type="ECO:0000256" key="5">
    <source>
        <dbReference type="SAM" id="Phobius"/>
    </source>
</evidence>
<sequence length="581" mass="62181">MTLSIFGVQTLPSRLHLAISPTKQVQCLEKPLESSKSSSSSIAHDSYDSTLAVQGHPLSTWRLLFAHIGAAMTLFLATTDSTIVSTSLPTITNDLRASQSQYTWVGVAYMLTQTACQPLYGRISDLVGRKNLLYSSMIIFATGSLLCGVAKSILWLIIARGVAGLGGGGIVSSVWVITSEIVEPQNRAKWSQALSVTWSCSAIAGPLLGGFFSSIMTGSNLTYILFAVYLNLPVCLVAFVILSMSLRHVPLGRADDASWRSFGQRFDFIGLLLFMAGTSSVVVGFSFAETNGWTSVSTLLLITLGPAVLIAGGLYEVFTTRDALFPATIFRQFSIIAILVVTFLHNFAFTAGTFYLALYYQLVNGATPLQAGVQMLPYSLGSSLASVPAAWFIGFCQKRTKDTSGQKWITCGGLIISTLGFGLMNLLHERSSHVSQAVYPLISGVGLGMLFHAPYQIFTRALKPSELATGTSAFFLVRFTGATVGLAVAGNIFYGHLSHGISSNYVSSSTIDWKPSSSAEPLRSEVLHGVSLAIQAIWTVCAPCLGGALVLSVFLKRVPVEEAVDLAYDLDKSSTDSTPVN</sequence>
<dbReference type="Proteomes" id="UP000008063">
    <property type="component" value="Unassembled WGS sequence"/>
</dbReference>
<dbReference type="AlphaFoldDB" id="F8PF46"/>
<organism evidence="8">
    <name type="scientific">Serpula lacrymans var. lacrymans (strain S7.3)</name>
    <name type="common">Dry rot fungus</name>
    <dbReference type="NCBI Taxonomy" id="936435"/>
    <lineage>
        <taxon>Eukaryota</taxon>
        <taxon>Fungi</taxon>
        <taxon>Dikarya</taxon>
        <taxon>Basidiomycota</taxon>
        <taxon>Agaricomycotina</taxon>
        <taxon>Agaricomycetes</taxon>
        <taxon>Agaricomycetidae</taxon>
        <taxon>Boletales</taxon>
        <taxon>Coniophorineae</taxon>
        <taxon>Serpulaceae</taxon>
        <taxon>Serpula</taxon>
    </lineage>
</organism>
<keyword evidence="4 5" id="KW-0472">Membrane</keyword>
<accession>F8PF46</accession>
<feature type="transmembrane region" description="Helical" evidence="5">
    <location>
        <begin position="293"/>
        <end position="315"/>
    </location>
</feature>
<evidence type="ECO:0000259" key="6">
    <source>
        <dbReference type="PROSITE" id="PS50850"/>
    </source>
</evidence>
<keyword evidence="3 5" id="KW-1133">Transmembrane helix</keyword>
<proteinExistence type="predicted"/>
<feature type="transmembrane region" description="Helical" evidence="5">
    <location>
        <begin position="221"/>
        <end position="246"/>
    </location>
</feature>
<dbReference type="STRING" id="936435.F8PF46"/>
<evidence type="ECO:0000256" key="3">
    <source>
        <dbReference type="ARBA" id="ARBA00022989"/>
    </source>
</evidence>
<dbReference type="InterPro" id="IPR005829">
    <property type="entry name" value="Sugar_transporter_CS"/>
</dbReference>
<dbReference type="Gene3D" id="1.20.1250.20">
    <property type="entry name" value="MFS general substrate transporter like domains"/>
    <property type="match status" value="1"/>
</dbReference>
<feature type="transmembrane region" description="Helical" evidence="5">
    <location>
        <begin position="433"/>
        <end position="453"/>
    </location>
</feature>
<dbReference type="eggNOG" id="KOG0254">
    <property type="taxonomic scope" value="Eukaryota"/>
</dbReference>